<evidence type="ECO:0000259" key="6">
    <source>
        <dbReference type="PROSITE" id="PS50966"/>
    </source>
</evidence>
<organism evidence="7 8">
    <name type="scientific">Spinacia oleracea</name>
    <name type="common">Spinach</name>
    <dbReference type="NCBI Taxonomy" id="3562"/>
    <lineage>
        <taxon>Eukaryota</taxon>
        <taxon>Viridiplantae</taxon>
        <taxon>Streptophyta</taxon>
        <taxon>Embryophyta</taxon>
        <taxon>Tracheophyta</taxon>
        <taxon>Spermatophyta</taxon>
        <taxon>Magnoliopsida</taxon>
        <taxon>eudicotyledons</taxon>
        <taxon>Gunneridae</taxon>
        <taxon>Pentapetalae</taxon>
        <taxon>Caryophyllales</taxon>
        <taxon>Chenopodiaceae</taxon>
        <taxon>Chenopodioideae</taxon>
        <taxon>Anserineae</taxon>
        <taxon>Spinacia</taxon>
    </lineage>
</organism>
<protein>
    <submittedName>
        <fullName evidence="8">Protein FAR1-RELATED SEQUENCE 6-like isoform X1</fullName>
    </submittedName>
</protein>
<dbReference type="PROSITE" id="PS50966">
    <property type="entry name" value="ZF_SWIM"/>
    <property type="match status" value="1"/>
</dbReference>
<dbReference type="Pfam" id="PF04434">
    <property type="entry name" value="SWIM"/>
    <property type="match status" value="1"/>
</dbReference>
<sequence>MGDHGLQLSQMASQEPEDLELVEVPKVGMSFPSIEDAFDMVQKYAFSVGFGFVKFSHSTNKAGICVYHKFACHKGGTRKERNYKRERKRPVARTNCPAKVNLAQREGGRWKITQVNVEHNHDMDPRNSRFLNAHRTVPSLLKRRFEMFDATGVKMSKVIRAVTAEAGGPENMPCLPRDCRNYVDKARRERFGGVDAEALYILFTRMQKVSRDFYFEIDATVDGRMKNVFWIDDRSRAAYKEFNDVVTFDTTYLLNKYKMPFAPFVGVNHHGHSILLGCALISNEEAKTFEWLFKTWLQAMGGKAPEAIITDQCPSIGKGISIVFPHARHRWCLWHILVKFPEKCGGFKKYDELRKAFLDVVYENLIVDEFENKWAQMIKDFKLEENNWFQTLYEGREKWVPVFLKDKFWAGMSSSQRSESMNAYFDGYVHSKTPLKSFVEQYEMALGDKIEKEIFADAQCMNADIRCMTTFEMEKQFQKAYTHNLFKKVQDELMAMVYCEADLAIEDSLVFEYKVTERNDIGGGKVIMKDYKVLFDSSTMEVNCICRLFDWKGFLCRHAFKVLFKRNLTLVHERYILRRWRKDVEREHGNIKLLGIGGKWTSEMERSKRIESKFYSIIDNVIDSIQKCHYVENVIENVSKDLLDGTWIKSLSGEIVDNQDTPNVENVDKDVEDHSPIKYSNPDVVRTKGREKSKARRSLGETLRRGKKKDNQASDEDGEPLKRGRKKKNQASGEEPLAPKPSRPMKKRAKKNNSTVDNEVLNSLLASPSSNEEGGFRAEPPATLGRKSMKNKAKKNNSTLHNKPTHEKGQKSAREGELGKGKRTKIPTAKLREQIFKL</sequence>
<dbReference type="InterPro" id="IPR007527">
    <property type="entry name" value="Znf_SWIM"/>
</dbReference>
<evidence type="ECO:0000256" key="1">
    <source>
        <dbReference type="ARBA" id="ARBA00022723"/>
    </source>
</evidence>
<keyword evidence="3" id="KW-0862">Zinc</keyword>
<evidence type="ECO:0000256" key="3">
    <source>
        <dbReference type="ARBA" id="ARBA00022833"/>
    </source>
</evidence>
<evidence type="ECO:0000256" key="5">
    <source>
        <dbReference type="SAM" id="MobiDB-lite"/>
    </source>
</evidence>
<keyword evidence="7" id="KW-1185">Reference proteome</keyword>
<evidence type="ECO:0000313" key="8">
    <source>
        <dbReference type="RefSeq" id="XP_056689172.1"/>
    </source>
</evidence>
<dbReference type="PANTHER" id="PTHR47718">
    <property type="entry name" value="OS01G0519700 PROTEIN"/>
    <property type="match status" value="1"/>
</dbReference>
<dbReference type="SMART" id="SM00575">
    <property type="entry name" value="ZnF_PMZ"/>
    <property type="match status" value="1"/>
</dbReference>
<dbReference type="Pfam" id="PF03101">
    <property type="entry name" value="FAR1"/>
    <property type="match status" value="1"/>
</dbReference>
<dbReference type="InterPro" id="IPR018289">
    <property type="entry name" value="MULE_transposase_dom"/>
</dbReference>
<feature type="domain" description="SWIM-type" evidence="6">
    <location>
        <begin position="531"/>
        <end position="567"/>
    </location>
</feature>
<dbReference type="RefSeq" id="XP_056689172.1">
    <property type="nucleotide sequence ID" value="XM_056833194.1"/>
</dbReference>
<gene>
    <name evidence="8" type="primary">LOC110791849</name>
</gene>
<dbReference type="PANTHER" id="PTHR47718:SF13">
    <property type="entry name" value="OS09G0290500 PROTEIN"/>
    <property type="match status" value="1"/>
</dbReference>
<feature type="compositionally biased region" description="Basic and acidic residues" evidence="5">
    <location>
        <begin position="666"/>
        <end position="676"/>
    </location>
</feature>
<accession>A0ABM3R0L2</accession>
<dbReference type="Pfam" id="PF10551">
    <property type="entry name" value="MULE"/>
    <property type="match status" value="1"/>
</dbReference>
<evidence type="ECO:0000256" key="4">
    <source>
        <dbReference type="PROSITE-ProRule" id="PRU00325"/>
    </source>
</evidence>
<proteinExistence type="predicted"/>
<keyword evidence="1" id="KW-0479">Metal-binding</keyword>
<feature type="compositionally biased region" description="Basic and acidic residues" evidence="5">
    <location>
        <begin position="804"/>
        <end position="820"/>
    </location>
</feature>
<dbReference type="InterPro" id="IPR006564">
    <property type="entry name" value="Znf_PMZ"/>
</dbReference>
<evidence type="ECO:0000256" key="2">
    <source>
        <dbReference type="ARBA" id="ARBA00022771"/>
    </source>
</evidence>
<feature type="region of interest" description="Disordered" evidence="5">
    <location>
        <begin position="658"/>
        <end position="838"/>
    </location>
</feature>
<name>A0ABM3R0L2_SPIOL</name>
<feature type="compositionally biased region" description="Basic and acidic residues" evidence="5">
    <location>
        <begin position="685"/>
        <end position="712"/>
    </location>
</feature>
<dbReference type="Proteomes" id="UP000813463">
    <property type="component" value="Chromosome 6"/>
</dbReference>
<keyword evidence="2 4" id="KW-0863">Zinc-finger</keyword>
<feature type="compositionally biased region" description="Polar residues" evidence="5">
    <location>
        <begin position="752"/>
        <end position="772"/>
    </location>
</feature>
<evidence type="ECO:0000313" key="7">
    <source>
        <dbReference type="Proteomes" id="UP000813463"/>
    </source>
</evidence>
<reference evidence="7" key="1">
    <citation type="journal article" date="2021" name="Nat. Commun.">
        <title>Genomic analyses provide insights into spinach domestication and the genetic basis of agronomic traits.</title>
        <authorList>
            <person name="Cai X."/>
            <person name="Sun X."/>
            <person name="Xu C."/>
            <person name="Sun H."/>
            <person name="Wang X."/>
            <person name="Ge C."/>
            <person name="Zhang Z."/>
            <person name="Wang Q."/>
            <person name="Fei Z."/>
            <person name="Jiao C."/>
            <person name="Wang Q."/>
        </authorList>
    </citation>
    <scope>NUCLEOTIDE SEQUENCE [LARGE SCALE GENOMIC DNA]</scope>
    <source>
        <strain evidence="7">cv. Varoflay</strain>
    </source>
</reference>
<dbReference type="GeneID" id="110791849"/>
<reference evidence="8" key="2">
    <citation type="submission" date="2025-08" db="UniProtKB">
        <authorList>
            <consortium name="RefSeq"/>
        </authorList>
    </citation>
    <scope>IDENTIFICATION</scope>
    <source>
        <tissue evidence="8">Leaf</tissue>
    </source>
</reference>
<dbReference type="InterPro" id="IPR004330">
    <property type="entry name" value="FAR1_DNA_bnd_dom"/>
</dbReference>